<keyword evidence="6" id="KW-0288">FMN</keyword>
<dbReference type="SUPFAM" id="SSF52518">
    <property type="entry name" value="Thiamin diphosphate-binding fold (THDP-binding)"/>
    <property type="match status" value="2"/>
</dbReference>
<dbReference type="Gene3D" id="3.40.50.920">
    <property type="match status" value="1"/>
</dbReference>
<dbReference type="EC" id="1.2.1.51" evidence="16"/>
<dbReference type="InterPro" id="IPR001433">
    <property type="entry name" value="OxRdtase_FAD/NAD-bd"/>
</dbReference>
<name>A0A6A7FYI8_9CRUS</name>
<dbReference type="CDD" id="cd07034">
    <property type="entry name" value="TPP_PYR_PFOR_IOR-alpha_like"/>
    <property type="match status" value="1"/>
</dbReference>
<dbReference type="InterPro" id="IPR002880">
    <property type="entry name" value="Pyrv_Fd/Flavodoxin_OxRdtase_N"/>
</dbReference>
<dbReference type="Pfam" id="PF10371">
    <property type="entry name" value="EKR"/>
    <property type="match status" value="1"/>
</dbReference>
<evidence type="ECO:0000313" key="21">
    <source>
        <dbReference type="EMBL" id="LAC23129.1"/>
    </source>
</evidence>
<dbReference type="Gene3D" id="3.40.50.360">
    <property type="match status" value="1"/>
</dbReference>
<evidence type="ECO:0000256" key="7">
    <source>
        <dbReference type="ARBA" id="ARBA00022723"/>
    </source>
</evidence>
<proteinExistence type="evidence at transcript level"/>
<keyword evidence="11" id="KW-0560">Oxidoreductase</keyword>
<feature type="domain" description="Flavodoxin-like" evidence="18">
    <location>
        <begin position="1217"/>
        <end position="1361"/>
    </location>
</feature>
<dbReference type="InterPro" id="IPR029039">
    <property type="entry name" value="Flavoprotein-like_sf"/>
</dbReference>
<comment type="cofactor">
    <cofactor evidence="2">
        <name>FAD</name>
        <dbReference type="ChEBI" id="CHEBI:57692"/>
    </cofactor>
</comment>
<dbReference type="InterPro" id="IPR019456">
    <property type="entry name" value="Pyrv-flavodox_OxRtase_EKR"/>
</dbReference>
<dbReference type="Pfam" id="PF17147">
    <property type="entry name" value="PFOR_II"/>
    <property type="match status" value="1"/>
</dbReference>
<dbReference type="InterPro" id="IPR001709">
    <property type="entry name" value="Flavoprot_Pyr_Nucl_cyt_Rdtase"/>
</dbReference>
<dbReference type="Pfam" id="PF00667">
    <property type="entry name" value="FAD_binding_1"/>
    <property type="match status" value="1"/>
</dbReference>
<keyword evidence="12" id="KW-0408">Iron</keyword>
<evidence type="ECO:0000259" key="20">
    <source>
        <dbReference type="PROSITE" id="PS51384"/>
    </source>
</evidence>
<evidence type="ECO:0000256" key="8">
    <source>
        <dbReference type="ARBA" id="ARBA00022827"/>
    </source>
</evidence>
<dbReference type="InterPro" id="IPR002869">
    <property type="entry name" value="Pyrv_flavodox_OxRed_cen"/>
</dbReference>
<dbReference type="FunFam" id="3.30.70.20:FF:000022">
    <property type="entry name" value="Pyruvate:ferredoxin (Flavodoxin) oxidoreductase"/>
    <property type="match status" value="1"/>
</dbReference>
<dbReference type="InterPro" id="IPR009014">
    <property type="entry name" value="Transketo_C/PFOR_II"/>
</dbReference>
<dbReference type="FunFam" id="3.40.920.10:FF:000001">
    <property type="entry name" value="Pyruvate:ferredoxin (Flavodoxin) oxidoreductase"/>
    <property type="match status" value="1"/>
</dbReference>
<dbReference type="InterPro" id="IPR017896">
    <property type="entry name" value="4Fe4S_Fe-S-bd"/>
</dbReference>
<keyword evidence="4" id="KW-0004">4Fe-4S</keyword>
<dbReference type="SUPFAM" id="SSF63380">
    <property type="entry name" value="Riboflavin synthase domain-like"/>
    <property type="match status" value="1"/>
</dbReference>
<evidence type="ECO:0000256" key="1">
    <source>
        <dbReference type="ARBA" id="ARBA00001917"/>
    </source>
</evidence>
<evidence type="ECO:0000256" key="2">
    <source>
        <dbReference type="ARBA" id="ARBA00001974"/>
    </source>
</evidence>
<dbReference type="InterPro" id="IPR023173">
    <property type="entry name" value="NADPH_Cyt_P450_Rdtase_alpha"/>
</dbReference>
<dbReference type="PANTHER" id="PTHR32154:SF0">
    <property type="entry name" value="PYRUVATE-FLAVODOXIN OXIDOREDUCTASE-RELATED"/>
    <property type="match status" value="1"/>
</dbReference>
<dbReference type="InterPro" id="IPR037112">
    <property type="entry name" value="Pyrv-flavodox_OxR_EKR_sf"/>
</dbReference>
<accession>A0A6A7FYI8</accession>
<feature type="domain" description="4Fe-4S ferredoxin-type" evidence="19">
    <location>
        <begin position="766"/>
        <end position="795"/>
    </location>
</feature>
<dbReference type="Pfam" id="PF01558">
    <property type="entry name" value="POR"/>
    <property type="match status" value="1"/>
</dbReference>
<comment type="similarity">
    <text evidence="15">In the N-terminal section; belongs to the pyruvate:ferredoxin/flavodoxin oxidoreductase family.</text>
</comment>
<keyword evidence="8" id="KW-0274">FAD</keyword>
<dbReference type="NCBIfam" id="TIGR02176">
    <property type="entry name" value="pyruv_ox_red"/>
    <property type="match status" value="1"/>
</dbReference>
<dbReference type="Gene3D" id="1.20.990.10">
    <property type="entry name" value="NADPH-cytochrome p450 Reductase, Chain A, domain 3"/>
    <property type="match status" value="1"/>
</dbReference>
<dbReference type="GO" id="GO:0006979">
    <property type="term" value="P:response to oxidative stress"/>
    <property type="evidence" value="ECO:0007669"/>
    <property type="project" value="TreeGrafter"/>
</dbReference>
<dbReference type="SUPFAM" id="SSF52922">
    <property type="entry name" value="TK C-terminal domain-like"/>
    <property type="match status" value="1"/>
</dbReference>
<dbReference type="Gene3D" id="3.40.920.10">
    <property type="entry name" value="Pyruvate-ferredoxin oxidoreductase, PFOR, domain III"/>
    <property type="match status" value="1"/>
</dbReference>
<protein>
    <recommendedName>
        <fullName evidence="16">pyruvate dehydrogenase (NADP(+))</fullName>
        <ecNumber evidence="16">1.2.1.51</ecNumber>
    </recommendedName>
    <alternativeName>
        <fullName evidence="17">Pyruvate:NADP(+) oxidoreductase</fullName>
    </alternativeName>
</protein>
<dbReference type="PROSITE" id="PS00198">
    <property type="entry name" value="4FE4S_FER_1"/>
    <property type="match status" value="1"/>
</dbReference>
<keyword evidence="3" id="KW-0813">Transport</keyword>
<dbReference type="GO" id="GO:0050243">
    <property type="term" value="F:pyruvate dehydrogenase (NADP+) activity"/>
    <property type="evidence" value="ECO:0007669"/>
    <property type="project" value="UniProtKB-EC"/>
</dbReference>
<dbReference type="Gene3D" id="2.40.30.10">
    <property type="entry name" value="Translation factors"/>
    <property type="match status" value="1"/>
</dbReference>
<dbReference type="Gene3D" id="4.10.780.10">
    <property type="entry name" value="Pyruvate-flavodoxin oxidoreductase, EKR domain"/>
    <property type="match status" value="1"/>
</dbReference>
<dbReference type="Gene3D" id="3.30.70.20">
    <property type="match status" value="1"/>
</dbReference>
<dbReference type="PANTHER" id="PTHR32154">
    <property type="entry name" value="PYRUVATE-FLAVODOXIN OXIDOREDUCTASE-RELATED"/>
    <property type="match status" value="1"/>
</dbReference>
<keyword evidence="10" id="KW-0249">Electron transport</keyword>
<evidence type="ECO:0000256" key="14">
    <source>
        <dbReference type="ARBA" id="ARBA00053024"/>
    </source>
</evidence>
<dbReference type="SMART" id="SM00890">
    <property type="entry name" value="EKR"/>
    <property type="match status" value="1"/>
</dbReference>
<dbReference type="FunFam" id="3.40.50.970:FF:000012">
    <property type="entry name" value="Pyruvate:ferredoxin (Flavodoxin) oxidoreductase"/>
    <property type="match status" value="1"/>
</dbReference>
<dbReference type="GO" id="GO:0005506">
    <property type="term" value="F:iron ion binding"/>
    <property type="evidence" value="ECO:0007669"/>
    <property type="project" value="InterPro"/>
</dbReference>
<dbReference type="InterPro" id="IPR001094">
    <property type="entry name" value="Flavdoxin-like"/>
</dbReference>
<dbReference type="InterPro" id="IPR019752">
    <property type="entry name" value="Pyrv/ketoisovalerate_OxRed_cat"/>
</dbReference>
<dbReference type="GO" id="GO:0010181">
    <property type="term" value="F:FMN binding"/>
    <property type="evidence" value="ECO:0007669"/>
    <property type="project" value="InterPro"/>
</dbReference>
<dbReference type="InterPro" id="IPR039261">
    <property type="entry name" value="FNR_nucleotide-bd"/>
</dbReference>
<evidence type="ECO:0000256" key="12">
    <source>
        <dbReference type="ARBA" id="ARBA00023004"/>
    </source>
</evidence>
<evidence type="ECO:0000259" key="18">
    <source>
        <dbReference type="PROSITE" id="PS50902"/>
    </source>
</evidence>
<evidence type="ECO:0000256" key="10">
    <source>
        <dbReference type="ARBA" id="ARBA00022982"/>
    </source>
</evidence>
<organism evidence="21">
    <name type="scientific">Hirondellea gigas</name>
    <dbReference type="NCBI Taxonomy" id="1518452"/>
    <lineage>
        <taxon>Eukaryota</taxon>
        <taxon>Metazoa</taxon>
        <taxon>Ecdysozoa</taxon>
        <taxon>Arthropoda</taxon>
        <taxon>Crustacea</taxon>
        <taxon>Multicrustacea</taxon>
        <taxon>Malacostraca</taxon>
        <taxon>Eumalacostraca</taxon>
        <taxon>Peracarida</taxon>
        <taxon>Amphipoda</taxon>
        <taxon>Amphilochidea</taxon>
        <taxon>Lysianassida</taxon>
        <taxon>Lysianassidira</taxon>
        <taxon>Lysianassoidea</taxon>
        <taxon>Lysianassidae</taxon>
        <taxon>Hirondellea</taxon>
    </lineage>
</organism>
<evidence type="ECO:0000256" key="9">
    <source>
        <dbReference type="ARBA" id="ARBA00022857"/>
    </source>
</evidence>
<evidence type="ECO:0000259" key="19">
    <source>
        <dbReference type="PROSITE" id="PS51379"/>
    </source>
</evidence>
<evidence type="ECO:0000256" key="15">
    <source>
        <dbReference type="ARBA" id="ARBA00061065"/>
    </source>
</evidence>
<dbReference type="GO" id="GO:0022900">
    <property type="term" value="P:electron transport chain"/>
    <property type="evidence" value="ECO:0007669"/>
    <property type="project" value="InterPro"/>
</dbReference>
<dbReference type="FunFam" id="3.40.50.920:FF:000007">
    <property type="entry name" value="Pyruvate:ferredoxin (Flavodoxin) oxidoreductase"/>
    <property type="match status" value="1"/>
</dbReference>
<keyword evidence="5" id="KW-0285">Flavoprotein</keyword>
<dbReference type="Pfam" id="PF00258">
    <property type="entry name" value="Flavodoxin_1"/>
    <property type="match status" value="1"/>
</dbReference>
<evidence type="ECO:0000256" key="3">
    <source>
        <dbReference type="ARBA" id="ARBA00022448"/>
    </source>
</evidence>
<comment type="cofactor">
    <cofactor evidence="1">
        <name>FMN</name>
        <dbReference type="ChEBI" id="CHEBI:58210"/>
    </cofactor>
</comment>
<evidence type="ECO:0000256" key="6">
    <source>
        <dbReference type="ARBA" id="ARBA00022643"/>
    </source>
</evidence>
<dbReference type="PROSITE" id="PS50902">
    <property type="entry name" value="FLAVODOXIN_LIKE"/>
    <property type="match status" value="1"/>
</dbReference>
<evidence type="ECO:0000256" key="4">
    <source>
        <dbReference type="ARBA" id="ARBA00022485"/>
    </source>
</evidence>
<dbReference type="InterPro" id="IPR011895">
    <property type="entry name" value="Pyrv_flavodox_OxRed"/>
</dbReference>
<dbReference type="Gene3D" id="3.40.50.970">
    <property type="match status" value="2"/>
</dbReference>
<dbReference type="InterPro" id="IPR003097">
    <property type="entry name" value="CysJ-like_FAD-binding"/>
</dbReference>
<dbReference type="Pfam" id="PF00175">
    <property type="entry name" value="NAD_binding_1"/>
    <property type="match status" value="1"/>
</dbReference>
<evidence type="ECO:0000256" key="16">
    <source>
        <dbReference type="ARBA" id="ARBA00067011"/>
    </source>
</evidence>
<keyword evidence="13" id="KW-0411">Iron-sulfur</keyword>
<dbReference type="SUPFAM" id="SSF54862">
    <property type="entry name" value="4Fe-4S ferredoxins"/>
    <property type="match status" value="1"/>
</dbReference>
<evidence type="ECO:0000256" key="11">
    <source>
        <dbReference type="ARBA" id="ARBA00023002"/>
    </source>
</evidence>
<dbReference type="InterPro" id="IPR029061">
    <property type="entry name" value="THDP-binding"/>
</dbReference>
<dbReference type="InterPro" id="IPR017900">
    <property type="entry name" value="4Fe4S_Fe_S_CS"/>
</dbReference>
<dbReference type="PRINTS" id="PR00369">
    <property type="entry name" value="FLAVODOXIN"/>
</dbReference>
<dbReference type="SUPFAM" id="SSF53323">
    <property type="entry name" value="Pyruvate-ferredoxin oxidoreductase, PFOR, domain III"/>
    <property type="match status" value="1"/>
</dbReference>
<dbReference type="InterPro" id="IPR033412">
    <property type="entry name" value="PFOR_II"/>
</dbReference>
<dbReference type="PRINTS" id="PR00371">
    <property type="entry name" value="FPNCR"/>
</dbReference>
<evidence type="ECO:0000256" key="13">
    <source>
        <dbReference type="ARBA" id="ARBA00023014"/>
    </source>
</evidence>
<feature type="domain" description="4Fe-4S ferredoxin-type" evidence="19">
    <location>
        <begin position="709"/>
        <end position="738"/>
    </location>
</feature>
<keyword evidence="9" id="KW-0521">NADP</keyword>
<reference evidence="21" key="1">
    <citation type="submission" date="2017-11" db="EMBL/GenBank/DDBJ databases">
        <title>The sensing device of the deep-sea amphipod.</title>
        <authorList>
            <person name="Kobayashi H."/>
            <person name="Nagahama T."/>
            <person name="Arai W."/>
            <person name="Sasagawa Y."/>
            <person name="Umeda M."/>
            <person name="Hayashi T."/>
            <person name="Nikaido I."/>
            <person name="Watanabe H."/>
            <person name="Oguri K."/>
            <person name="Kitazato H."/>
            <person name="Fujioka K."/>
            <person name="Kido Y."/>
            <person name="Takami H."/>
        </authorList>
    </citation>
    <scope>NUCLEOTIDE SEQUENCE</scope>
    <source>
        <tissue evidence="21">Whole body</tissue>
    </source>
</reference>
<dbReference type="GO" id="GO:0030976">
    <property type="term" value="F:thiamine pyrophosphate binding"/>
    <property type="evidence" value="ECO:0007669"/>
    <property type="project" value="InterPro"/>
</dbReference>
<dbReference type="EMBL" id="IACT01003911">
    <property type="protein sequence ID" value="LAC23129.1"/>
    <property type="molecule type" value="mRNA"/>
</dbReference>
<dbReference type="Gene3D" id="3.40.50.80">
    <property type="entry name" value="Nucleotide-binding domain of ferredoxin-NADP reductase (FNR) module"/>
    <property type="match status" value="1"/>
</dbReference>
<keyword evidence="7" id="KW-0479">Metal-binding</keyword>
<dbReference type="SUPFAM" id="SSF52218">
    <property type="entry name" value="Flavoproteins"/>
    <property type="match status" value="1"/>
</dbReference>
<dbReference type="InterPro" id="IPR017927">
    <property type="entry name" value="FAD-bd_FR_type"/>
</dbReference>
<feature type="domain" description="FAD-binding FR-type" evidence="20">
    <location>
        <begin position="1394"/>
        <end position="1650"/>
    </location>
</feature>
<evidence type="ECO:0000256" key="5">
    <source>
        <dbReference type="ARBA" id="ARBA00022630"/>
    </source>
</evidence>
<dbReference type="InterPro" id="IPR017938">
    <property type="entry name" value="Riboflavin_synthase-like_b-brl"/>
</dbReference>
<dbReference type="Pfam" id="PF12838">
    <property type="entry name" value="Fer4_7"/>
    <property type="match status" value="1"/>
</dbReference>
<dbReference type="InterPro" id="IPR011766">
    <property type="entry name" value="TPP_enzyme_TPP-bd"/>
</dbReference>
<dbReference type="InterPro" id="IPR008254">
    <property type="entry name" value="Flavodoxin/NO_synth"/>
</dbReference>
<dbReference type="Pfam" id="PF02775">
    <property type="entry name" value="TPP_enzyme_C"/>
    <property type="match status" value="1"/>
</dbReference>
<dbReference type="SUPFAM" id="SSF52343">
    <property type="entry name" value="Ferredoxin reductase-like, C-terminal NADP-linked domain"/>
    <property type="match status" value="1"/>
</dbReference>
<evidence type="ECO:0000256" key="17">
    <source>
        <dbReference type="ARBA" id="ARBA00076877"/>
    </source>
</evidence>
<comment type="catalytic activity">
    <reaction evidence="14">
        <text>pyruvate + NADP(+) + CoA = acetyl-CoA + CO2 + NADPH</text>
        <dbReference type="Rhea" id="RHEA:17425"/>
        <dbReference type="ChEBI" id="CHEBI:15361"/>
        <dbReference type="ChEBI" id="CHEBI:16526"/>
        <dbReference type="ChEBI" id="CHEBI:57287"/>
        <dbReference type="ChEBI" id="CHEBI:57288"/>
        <dbReference type="ChEBI" id="CHEBI:57783"/>
        <dbReference type="ChEBI" id="CHEBI:58349"/>
        <dbReference type="EC" id="1.2.1.51"/>
    </reaction>
</comment>
<dbReference type="PROSITE" id="PS51384">
    <property type="entry name" value="FAD_FR"/>
    <property type="match status" value="1"/>
</dbReference>
<dbReference type="Pfam" id="PF01855">
    <property type="entry name" value="POR_N"/>
    <property type="match status" value="1"/>
</dbReference>
<dbReference type="PROSITE" id="PS51379">
    <property type="entry name" value="4FE4S_FER_2"/>
    <property type="match status" value="2"/>
</dbReference>
<dbReference type="InterPro" id="IPR050722">
    <property type="entry name" value="Pyruvate:ferred/Flavod_OxRd"/>
</dbReference>
<keyword evidence="21" id="KW-0670">Pyruvate</keyword>
<sequence length="1781" mass="196262">MSRLLIVSRQARLALRSSRVFATTTATRKKKEVAAIDGNTAAVHIAYAMSEVAFIYPISPATSMGEKMDEKAAMDIKNAINGQVCKVEVMQSEGGAAGAVHGALTAGAMSSTFTASQGLLLMIPNLYLIAGELMPAVFHVAARTVSKHALSIFNDHSDVMACRQCGWAMLCSNSTQEVMDLALVAHLATLNSRVPFMHFFDGYRTSAGVQKVELIDYDDIAKLVPRDKIQTNLRDLALTPEAPIARGTGQRPDIFFQATVAAHPFYEATPQIVKDAMKTVGDLTGRYYDLFQYSGDPNAERIIIQMGSGCQTTEQTVNAMVARGEKVGLVKVHLFRPWSAKDFLKVVPDSAKKICVLDRTREDGALASPLHLDVSVSFSDAQDLRSIVGGQYGLASKEYTPMEVEAVFENLNQKEPKKRFVVGIDDDVSHTSLPLIPVEDSIPAGTKQCIVWGFGSDGTVGANKEAVKTISEKTSLFSQGHFAHDSHKAGGVTISHLRFGPEPIQAEYEIQQADYIACHHPVFVKTLDVIEKARKGSVFVLNSTWTTMDKMERELPAAMKRKIHSLGLKFYNIDATTLARDLGLGPRINMIMQAAFYKLSDVLSVAEAIPLLKQSIIDVYGSKGKKIVKSNHDAVDAALPKLVEIIVPPSWATAVDAEKAATDEPDFVSKIMHPVVALKGDILPVSAFTPGGMMPVGTTKYEKRGVAPAIPIWLPDACTQCNYCAIVCPHAVIRPFLLDKKEKDAAPAEFLTRKAKGGAEVAGLNYSIVVSAMDCTGCEVCVEACPDDALVMVDFGDVAHKKSPDWDYAIRLNYLDHADRVTKTTVKGSQFQQPLLEFHGACAGCGETPYVALATRLFGERMQIANASGCSSVWGGTSTTHPYSTHARSGRGPAWGRSLFEDNAEYGYGMVMAAKQRREHTMQLLQQAGSRDDVSGELKSAFTRLLKTTDGDKSLVATDAINTILGTEKDGNPFLEDVWKQRSQFPVQSPWLIGGDGWAYDIGQAGLDHVMSRGENLNILILDTEMYSNTGGQISKSTPMAAVTKFALKGNRRQKKDLGLQAMAYGDVYVASIAMGADYNQSLKAFREAEDYNGTSVILALSPCIDWGMDMKNMMSVQKTAVDSGYWNLYRFDPRLDVPFQLDSKKLKGKMSEWLDATNRFRKLARSNVELAAELHGKMQADALKKQETLRRLSMSDEDLLDHLKKQIGEQTSSNKVLILYGSETGTAEYVAASVAHDLKRRDVKSKCMAMDDYDFDDLPEETSVIFIAATCGQGEYPANMSDFMKQIKSEDLPSDFLANVQFSVFAMGDSHYVHYNSAGLDLDKRLSELGAQRVKSTGLGDDQDEDKYETVLEDWSPDLYNEMGMKEPEKKLLPANYQIVLDSSETPETYVPEGAKPVELEFTELLTPESYDRDIRHYEFNLKDSGISFELGDTLGVYPHNNETNVGEFLEKYGIAPDTVISLEYMSDGKNTLPSALTALHLFTEVLDIFGKPKRRFFEMLALTSENAEERAQLEHLITKEGKDELRQFTGESLTCADILMKFPSSRPGIEYLIDYIPPIKPRLYSIASSPRMHPDKLQLLIIRDDWKTPSGVQKSGLCSTYLTNVPMPGSVYGKINPAAVPMPEDHSAPVILAGLGTGLAPLRAFAQDRVYAKSQGEAVGEMSLFFGARTRSAEWSYGSEFEEYNAQGTLTNIRCAWSRDQKEKIYIQDKIREDPELIYNTLIKNNGLFYYCGTGGKAPDMVREAVVDSITTVGKMSKEEADKIITDMQINGRYNVESW</sequence>
<dbReference type="GO" id="GO:0051539">
    <property type="term" value="F:4 iron, 4 sulfur cluster binding"/>
    <property type="evidence" value="ECO:0007669"/>
    <property type="project" value="UniProtKB-KW"/>
</dbReference>